<gene>
    <name evidence="7" type="ORF">NC998_22560</name>
</gene>
<evidence type="ECO:0000256" key="2">
    <source>
        <dbReference type="ARBA" id="ARBA00022692"/>
    </source>
</evidence>
<dbReference type="InterPro" id="IPR001646">
    <property type="entry name" value="5peptide_repeat"/>
</dbReference>
<organism evidence="7 8">
    <name type="scientific">Trichocoleus desertorum GB2-A4</name>
    <dbReference type="NCBI Taxonomy" id="2933944"/>
    <lineage>
        <taxon>Bacteria</taxon>
        <taxon>Bacillati</taxon>
        <taxon>Cyanobacteriota</taxon>
        <taxon>Cyanophyceae</taxon>
        <taxon>Leptolyngbyales</taxon>
        <taxon>Trichocoleusaceae</taxon>
        <taxon>Trichocoleus</taxon>
    </lineage>
</organism>
<sequence>MASPTVRRSTNRSQSMLPSWRFKRLPLLPRRCGAWLIEVSLVVASAWVPFSLGEYAKLHSASEPVPLNPFVAQAEAAIARTLAIPVGDRDRTVPPLTNLLWSGAVVAPFVVAGLNLYSLTKTGKTQPKRWFAVKVVTATGAPPGLVRAVVREGIGRWGLPLGLAYTIWRYSGAFPDLSILLGLASFLVLGENFSARFNARRWAWHDRLSRTTVIDAAQPTSIYSDHVQVLRRDHQAWSEQSSQWSEEDAAIAAIVLTPEKGWRGQGLWYWMRQHPGMTLLIVSLSSIALVLGTFVGTQVYVQSQANRREFKQQDNQVFLALVSKLTPTSPGAPDERQGAILALGTVNDSRAVPLLVDLLGQEDKPALIDAIQQALVSSGPDALPYLQRLNQSLKTDLESLRYGNNEKEYKLLALRRRATQRAIAKLLTIYSGQVHAADLNRVDLGRVAEGAAQFTLVLDQIDLSGVQLKSAILAGASLQGSRFYGAGEDERWGTFDDWVTDLSGAELKDANLTGAFLGNALMERTNLIRAILNKADLSKARLSKSNLSSAKLVAANFRQAILNHASLTGADLGNADFSEANLQAARLGQASATATKFQLANLVRSEWQGADLTGSDFSQANLQYADLSSTQLGEANFKNAQLQHVSFRNADLNQADLRGANVTGADFQGAIFTPSSSKPSSQFIQLAPSVSQSGLFKGANFVDAKNLNPTQIAYICAQGGRHSQCQ</sequence>
<dbReference type="Proteomes" id="UP001464891">
    <property type="component" value="Unassembled WGS sequence"/>
</dbReference>
<dbReference type="PANTHER" id="PTHR14136">
    <property type="entry name" value="BTB_POZ DOMAIN-CONTAINING PROTEIN KCTD9"/>
    <property type="match status" value="1"/>
</dbReference>
<keyword evidence="4 5" id="KW-0472">Membrane</keyword>
<dbReference type="RefSeq" id="WP_190432893.1">
    <property type="nucleotide sequence ID" value="NZ_JAMPKM010000017.1"/>
</dbReference>
<evidence type="ECO:0000313" key="8">
    <source>
        <dbReference type="Proteomes" id="UP001464891"/>
    </source>
</evidence>
<dbReference type="InterPro" id="IPR051082">
    <property type="entry name" value="Pentapeptide-BTB/POZ_domain"/>
</dbReference>
<dbReference type="Pfam" id="PF06271">
    <property type="entry name" value="RDD"/>
    <property type="match status" value="1"/>
</dbReference>
<dbReference type="SUPFAM" id="SSF141571">
    <property type="entry name" value="Pentapeptide repeat-like"/>
    <property type="match status" value="1"/>
</dbReference>
<name>A0ABV0JE05_9CYAN</name>
<evidence type="ECO:0000256" key="3">
    <source>
        <dbReference type="ARBA" id="ARBA00022989"/>
    </source>
</evidence>
<feature type="domain" description="RDD" evidence="6">
    <location>
        <begin position="97"/>
        <end position="209"/>
    </location>
</feature>
<feature type="transmembrane region" description="Helical" evidence="5">
    <location>
        <begin position="279"/>
        <end position="301"/>
    </location>
</feature>
<dbReference type="InterPro" id="IPR010432">
    <property type="entry name" value="RDD"/>
</dbReference>
<keyword evidence="8" id="KW-1185">Reference proteome</keyword>
<dbReference type="InterPro" id="IPR011989">
    <property type="entry name" value="ARM-like"/>
</dbReference>
<feature type="transmembrane region" description="Helical" evidence="5">
    <location>
        <begin position="32"/>
        <end position="50"/>
    </location>
</feature>
<keyword evidence="2 5" id="KW-0812">Transmembrane</keyword>
<keyword evidence="3 5" id="KW-1133">Transmembrane helix</keyword>
<dbReference type="Gene3D" id="1.25.10.10">
    <property type="entry name" value="Leucine-rich Repeat Variant"/>
    <property type="match status" value="1"/>
</dbReference>
<evidence type="ECO:0000256" key="4">
    <source>
        <dbReference type="ARBA" id="ARBA00023136"/>
    </source>
</evidence>
<proteinExistence type="predicted"/>
<evidence type="ECO:0000256" key="5">
    <source>
        <dbReference type="SAM" id="Phobius"/>
    </source>
</evidence>
<dbReference type="Pfam" id="PF13599">
    <property type="entry name" value="Pentapeptide_4"/>
    <property type="match status" value="1"/>
</dbReference>
<dbReference type="PANTHER" id="PTHR14136:SF17">
    <property type="entry name" value="BTB_POZ DOMAIN-CONTAINING PROTEIN KCTD9"/>
    <property type="match status" value="1"/>
</dbReference>
<evidence type="ECO:0000259" key="6">
    <source>
        <dbReference type="Pfam" id="PF06271"/>
    </source>
</evidence>
<accession>A0ABV0JE05</accession>
<dbReference type="Gene3D" id="2.160.20.80">
    <property type="entry name" value="E3 ubiquitin-protein ligase SopA"/>
    <property type="match status" value="2"/>
</dbReference>
<dbReference type="EMBL" id="JAMPKM010000017">
    <property type="protein sequence ID" value="MEP0819889.1"/>
    <property type="molecule type" value="Genomic_DNA"/>
</dbReference>
<comment type="subcellular location">
    <subcellularLocation>
        <location evidence="1">Membrane</location>
        <topology evidence="1">Multi-pass membrane protein</topology>
    </subcellularLocation>
</comment>
<protein>
    <submittedName>
        <fullName evidence="7">Pentapeptide repeat-containing protein</fullName>
    </submittedName>
</protein>
<evidence type="ECO:0000256" key="1">
    <source>
        <dbReference type="ARBA" id="ARBA00004141"/>
    </source>
</evidence>
<evidence type="ECO:0000313" key="7">
    <source>
        <dbReference type="EMBL" id="MEP0819889.1"/>
    </source>
</evidence>
<feature type="transmembrane region" description="Helical" evidence="5">
    <location>
        <begin position="99"/>
        <end position="119"/>
    </location>
</feature>
<reference evidence="7 8" key="1">
    <citation type="submission" date="2022-04" db="EMBL/GenBank/DDBJ databases">
        <title>Positive selection, recombination, and allopatry shape intraspecific diversity of widespread and dominant cyanobacteria.</title>
        <authorList>
            <person name="Wei J."/>
            <person name="Shu W."/>
            <person name="Hu C."/>
        </authorList>
    </citation>
    <scope>NUCLEOTIDE SEQUENCE [LARGE SCALE GENOMIC DNA]</scope>
    <source>
        <strain evidence="7 8">GB2-A4</strain>
    </source>
</reference>
<comment type="caution">
    <text evidence="7">The sequence shown here is derived from an EMBL/GenBank/DDBJ whole genome shotgun (WGS) entry which is preliminary data.</text>
</comment>
<dbReference type="Pfam" id="PF00805">
    <property type="entry name" value="Pentapeptide"/>
    <property type="match status" value="2"/>
</dbReference>